<accession>A0ABQ4QHY6</accession>
<evidence type="ECO:0000313" key="2">
    <source>
        <dbReference type="Proteomes" id="UP001055117"/>
    </source>
</evidence>
<dbReference type="EMBL" id="BPQG01000042">
    <property type="protein sequence ID" value="GJD44881.1"/>
    <property type="molecule type" value="Genomic_DNA"/>
</dbReference>
<gene>
    <name evidence="1" type="ORF">AFCDBAGC_2750</name>
</gene>
<comment type="caution">
    <text evidence="1">The sequence shown here is derived from an EMBL/GenBank/DDBJ whole genome shotgun (WGS) entry which is preliminary data.</text>
</comment>
<keyword evidence="2" id="KW-1185">Reference proteome</keyword>
<evidence type="ECO:0000313" key="1">
    <source>
        <dbReference type="EMBL" id="GJD44881.1"/>
    </source>
</evidence>
<reference evidence="1 2" key="1">
    <citation type="journal article" date="2021" name="Front. Microbiol.">
        <title>Comprehensive Comparative Genomics and Phenotyping of Methylobacterium Species.</title>
        <authorList>
            <person name="Alessa O."/>
            <person name="Ogura Y."/>
            <person name="Fujitani Y."/>
            <person name="Takami H."/>
            <person name="Hayashi T."/>
            <person name="Sahin N."/>
            <person name="Tani A."/>
        </authorList>
    </citation>
    <scope>NUCLEOTIDE SEQUENCE [LARGE SCALE GENOMIC DNA]</scope>
    <source>
        <strain evidence="1 2">DSM 23679</strain>
    </source>
</reference>
<sequence length="66" mass="7160">MNSRNAIEALTLQNQRLTGMLRGIDNGLWWATDPAAKLDADKILVQAEIIRAALDETSVIAARIAA</sequence>
<protein>
    <submittedName>
        <fullName evidence="1">Uncharacterized protein</fullName>
    </submittedName>
</protein>
<dbReference type="RefSeq" id="WP_147829735.1">
    <property type="nucleotide sequence ID" value="NZ_BPQG01000042.1"/>
</dbReference>
<name>A0ABQ4QHY6_9HYPH</name>
<organism evidence="1 2">
    <name type="scientific">Methylobacterium cerastii</name>
    <dbReference type="NCBI Taxonomy" id="932741"/>
    <lineage>
        <taxon>Bacteria</taxon>
        <taxon>Pseudomonadati</taxon>
        <taxon>Pseudomonadota</taxon>
        <taxon>Alphaproteobacteria</taxon>
        <taxon>Hyphomicrobiales</taxon>
        <taxon>Methylobacteriaceae</taxon>
        <taxon>Methylobacterium</taxon>
    </lineage>
</organism>
<dbReference type="Proteomes" id="UP001055117">
    <property type="component" value="Unassembled WGS sequence"/>
</dbReference>
<proteinExistence type="predicted"/>